<feature type="transmembrane region" description="Helical" evidence="1">
    <location>
        <begin position="139"/>
        <end position="160"/>
    </location>
</feature>
<comment type="caution">
    <text evidence="2">The sequence shown here is derived from an EMBL/GenBank/DDBJ whole genome shotgun (WGS) entry which is preliminary data.</text>
</comment>
<protein>
    <recommendedName>
        <fullName evidence="4">HXXEE domain-containing protein</fullName>
    </recommendedName>
</protein>
<evidence type="ECO:0008006" key="4">
    <source>
        <dbReference type="Google" id="ProtNLM"/>
    </source>
</evidence>
<feature type="transmembrane region" description="Helical" evidence="1">
    <location>
        <begin position="81"/>
        <end position="98"/>
    </location>
</feature>
<reference evidence="2 3" key="1">
    <citation type="journal article" date="2016" name="PLoS ONE">
        <title>Comparative Genomics Analysis of Streptococcus tigurinus Strains Identifies Genetic Elements Specifically and Uniquely Present in Highly Virulent Strains.</title>
        <authorList>
            <person name="Diene S.M."/>
            <person name="Francois P."/>
            <person name="Zbinden A."/>
            <person name="Entenza J.M."/>
            <person name="Resch G."/>
        </authorList>
    </citation>
    <scope>NUCLEOTIDE SEQUENCE [LARGE SCALE GENOMIC DNA]</scope>
    <source>
        <strain evidence="2 3">AZ_14</strain>
    </source>
</reference>
<keyword evidence="1" id="KW-0812">Transmembrane</keyword>
<evidence type="ECO:0000313" key="2">
    <source>
        <dbReference type="EMBL" id="ORJ30049.1"/>
    </source>
</evidence>
<dbReference type="Proteomes" id="UP000192789">
    <property type="component" value="Unassembled WGS sequence"/>
</dbReference>
<dbReference type="EMBL" id="LNVG01000007">
    <property type="protein sequence ID" value="ORJ30049.1"/>
    <property type="molecule type" value="Genomic_DNA"/>
</dbReference>
<accession>A0A1X0WTH4</accession>
<feature type="transmembrane region" description="Helical" evidence="1">
    <location>
        <begin position="110"/>
        <end position="133"/>
    </location>
</feature>
<dbReference type="AlphaFoldDB" id="A0A1X0WTH4"/>
<keyword evidence="1" id="KW-1133">Transmembrane helix</keyword>
<keyword evidence="1" id="KW-0472">Membrane</keyword>
<evidence type="ECO:0000313" key="3">
    <source>
        <dbReference type="Proteomes" id="UP000192789"/>
    </source>
</evidence>
<evidence type="ECO:0000256" key="1">
    <source>
        <dbReference type="SAM" id="Phobius"/>
    </source>
</evidence>
<dbReference type="InterPro" id="IPR025671">
    <property type="entry name" value="HXXEE"/>
</dbReference>
<dbReference type="RefSeq" id="WP_084933443.1">
    <property type="nucleotide sequence ID" value="NZ_LNVG01000007.1"/>
</dbReference>
<gene>
    <name evidence="2" type="ORF">ATE35_09195</name>
</gene>
<feature type="transmembrane region" description="Helical" evidence="1">
    <location>
        <begin position="53"/>
        <end position="75"/>
    </location>
</feature>
<sequence length="172" mass="19658">MAFYLWMFPLLFIFHDMEEIIGLVPWIHLNETLLVQKAPAILKIHKGVTTEGFALAVFEEFILVLFITLLAYLTQSRALELVWLGGFVAFALHLLLHIGQSIFLRKYIPALITSILCFPISAYLIIDIVHLWKVSTSEFFLFSLVGSGIVVINLLFALWLGKKYSVRLVHSH</sequence>
<proteinExistence type="predicted"/>
<dbReference type="Pfam" id="PF13787">
    <property type="entry name" value="HXXEE"/>
    <property type="match status" value="1"/>
</dbReference>
<organism evidence="2 3">
    <name type="scientific">Streptococcus oralis subsp. tigurinus</name>
    <dbReference type="NCBI Taxonomy" id="1077464"/>
    <lineage>
        <taxon>Bacteria</taxon>
        <taxon>Bacillati</taxon>
        <taxon>Bacillota</taxon>
        <taxon>Bacilli</taxon>
        <taxon>Lactobacillales</taxon>
        <taxon>Streptococcaceae</taxon>
        <taxon>Streptococcus</taxon>
    </lineage>
</organism>
<name>A0A1X0WTH4_STROR</name>